<name>A0A550CXK4_9AGAR</name>
<proteinExistence type="predicted"/>
<dbReference type="EMBL" id="VDMD01000001">
    <property type="protein sequence ID" value="TRM69519.1"/>
    <property type="molecule type" value="Genomic_DNA"/>
</dbReference>
<gene>
    <name evidence="2" type="ORF">BD626DRAFT_563260</name>
</gene>
<keyword evidence="3" id="KW-1185">Reference proteome</keyword>
<organism evidence="2 3">
    <name type="scientific">Schizophyllum amplum</name>
    <dbReference type="NCBI Taxonomy" id="97359"/>
    <lineage>
        <taxon>Eukaryota</taxon>
        <taxon>Fungi</taxon>
        <taxon>Dikarya</taxon>
        <taxon>Basidiomycota</taxon>
        <taxon>Agaricomycotina</taxon>
        <taxon>Agaricomycetes</taxon>
        <taxon>Agaricomycetidae</taxon>
        <taxon>Agaricales</taxon>
        <taxon>Schizophyllaceae</taxon>
        <taxon>Schizophyllum</taxon>
    </lineage>
</organism>
<dbReference type="CDD" id="cd22656">
    <property type="entry name" value="ClyA_Cry6Aa-like"/>
    <property type="match status" value="1"/>
</dbReference>
<dbReference type="Proteomes" id="UP000320762">
    <property type="component" value="Unassembled WGS sequence"/>
</dbReference>
<protein>
    <submittedName>
        <fullName evidence="2">Uncharacterized protein</fullName>
    </submittedName>
</protein>
<dbReference type="AlphaFoldDB" id="A0A550CXK4"/>
<evidence type="ECO:0000313" key="3">
    <source>
        <dbReference type="Proteomes" id="UP000320762"/>
    </source>
</evidence>
<evidence type="ECO:0000256" key="1">
    <source>
        <dbReference type="SAM" id="Coils"/>
    </source>
</evidence>
<accession>A0A550CXK4</accession>
<keyword evidence="1" id="KW-0175">Coiled coil</keyword>
<evidence type="ECO:0000313" key="2">
    <source>
        <dbReference type="EMBL" id="TRM69519.1"/>
    </source>
</evidence>
<dbReference type="SUPFAM" id="SSF58100">
    <property type="entry name" value="Bacterial hemolysins"/>
    <property type="match status" value="1"/>
</dbReference>
<dbReference type="OrthoDB" id="4494488at2759"/>
<reference evidence="2 3" key="1">
    <citation type="journal article" date="2019" name="New Phytol.">
        <title>Comparative genomics reveals unique wood-decay strategies and fruiting body development in the Schizophyllaceae.</title>
        <authorList>
            <person name="Almasi E."/>
            <person name="Sahu N."/>
            <person name="Krizsan K."/>
            <person name="Balint B."/>
            <person name="Kovacs G.M."/>
            <person name="Kiss B."/>
            <person name="Cseklye J."/>
            <person name="Drula E."/>
            <person name="Henrissat B."/>
            <person name="Nagy I."/>
            <person name="Chovatia M."/>
            <person name="Adam C."/>
            <person name="LaButti K."/>
            <person name="Lipzen A."/>
            <person name="Riley R."/>
            <person name="Grigoriev I.V."/>
            <person name="Nagy L.G."/>
        </authorList>
    </citation>
    <scope>NUCLEOTIDE SEQUENCE [LARGE SCALE GENOMIC DNA]</scope>
    <source>
        <strain evidence="2 3">NL-1724</strain>
    </source>
</reference>
<dbReference type="Gene3D" id="1.20.1170.10">
    <property type="match status" value="1"/>
</dbReference>
<comment type="caution">
    <text evidence="2">The sequence shown here is derived from an EMBL/GenBank/DDBJ whole genome shotgun (WGS) entry which is preliminary data.</text>
</comment>
<feature type="coiled-coil region" evidence="1">
    <location>
        <begin position="103"/>
        <end position="130"/>
    </location>
</feature>
<sequence length="276" mass="30246">MTMRADGYWSVEAQGDWQGPRAAGAIVALSSDVHDYARNAGGTLTSSDYVDIQVENIGALVARCQTCVDDLRAFDGETKSDQGVLKERSKAINTKLVDAQGTIGSIRTRLQDLRGELKAKQDEYEQAKIIACTSLTYAWVFPVGTIVAASMAGVCGAQADQLYDCIDKVRELITDSEGKVRDRERTIASLETIDMDLDEILALIDPAVTAIQKMLGDMANKDVRKANQFIADTVETKVLEMWDNLATSVDNHRRAAYISSAEEKSLDNLWKTLKGT</sequence>